<evidence type="ECO:0000313" key="3">
    <source>
        <dbReference type="WBParaSite" id="NBR_0001505801-mRNA-1"/>
    </source>
</evidence>
<name>A0A0N4YEE6_NIPBR</name>
<dbReference type="OMA" id="IFCSSAK"/>
<dbReference type="AlphaFoldDB" id="A0A0N4YEE6"/>
<reference evidence="3" key="1">
    <citation type="submission" date="2017-02" db="UniProtKB">
        <authorList>
            <consortium name="WormBaseParasite"/>
        </authorList>
    </citation>
    <scope>IDENTIFICATION</scope>
</reference>
<sequence>MGIGLRDIMVHVNTTVMDKTLSKSEHLIKLRGVLYEPKCGEPTCFHEWFRNRDPNSNPVKQYIQLFDDIYPTVRKTIAANLAASELSMLKWWMRTATALVEKQIPGVKEFETVFVSHCSARCDGNGFFFISRYRGASLVVRFFFYEGLQNEEQWHASMTAYNSVVGDRHLRKLVEAAISRKMSLCEFIENILWPFVERISGMDQARPG</sequence>
<dbReference type="EMBL" id="UYSL01021585">
    <property type="protein sequence ID" value="VDL78653.1"/>
    <property type="molecule type" value="Genomic_DNA"/>
</dbReference>
<proteinExistence type="predicted"/>
<keyword evidence="2" id="KW-1185">Reference proteome</keyword>
<organism evidence="3">
    <name type="scientific">Nippostrongylus brasiliensis</name>
    <name type="common">Rat hookworm</name>
    <dbReference type="NCBI Taxonomy" id="27835"/>
    <lineage>
        <taxon>Eukaryota</taxon>
        <taxon>Metazoa</taxon>
        <taxon>Ecdysozoa</taxon>
        <taxon>Nematoda</taxon>
        <taxon>Chromadorea</taxon>
        <taxon>Rhabditida</taxon>
        <taxon>Rhabditina</taxon>
        <taxon>Rhabditomorpha</taxon>
        <taxon>Strongyloidea</taxon>
        <taxon>Heligmosomidae</taxon>
        <taxon>Nippostrongylus</taxon>
    </lineage>
</organism>
<evidence type="ECO:0000313" key="1">
    <source>
        <dbReference type="EMBL" id="VDL78653.1"/>
    </source>
</evidence>
<reference evidence="1 2" key="2">
    <citation type="submission" date="2018-11" db="EMBL/GenBank/DDBJ databases">
        <authorList>
            <consortium name="Pathogen Informatics"/>
        </authorList>
    </citation>
    <scope>NUCLEOTIDE SEQUENCE [LARGE SCALE GENOMIC DNA]</scope>
</reference>
<accession>A0A0N4YEE6</accession>
<gene>
    <name evidence="1" type="ORF">NBR_LOCUS15059</name>
</gene>
<protein>
    <submittedName>
        <fullName evidence="3">Leuk-A4-hydro_C domain-containing protein</fullName>
    </submittedName>
</protein>
<dbReference type="Proteomes" id="UP000271162">
    <property type="component" value="Unassembled WGS sequence"/>
</dbReference>
<dbReference type="WBParaSite" id="NBR_0001505801-mRNA-1">
    <property type="protein sequence ID" value="NBR_0001505801-mRNA-1"/>
    <property type="gene ID" value="NBR_0001505801"/>
</dbReference>
<evidence type="ECO:0000313" key="2">
    <source>
        <dbReference type="Proteomes" id="UP000271162"/>
    </source>
</evidence>